<protein>
    <submittedName>
        <fullName evidence="2">Probable transmembrane protein</fullName>
    </submittedName>
</protein>
<name>A0A3G9GAZ5_9CAUL</name>
<keyword evidence="1" id="KW-1133">Transmembrane helix</keyword>
<organism evidence="2 3">
    <name type="scientific">Asticcacaulis excentricus</name>
    <dbReference type="NCBI Taxonomy" id="78587"/>
    <lineage>
        <taxon>Bacteria</taxon>
        <taxon>Pseudomonadati</taxon>
        <taxon>Pseudomonadota</taxon>
        <taxon>Alphaproteobacteria</taxon>
        <taxon>Caulobacterales</taxon>
        <taxon>Caulobacteraceae</taxon>
        <taxon>Asticcacaulis</taxon>
    </lineage>
</organism>
<feature type="transmembrane region" description="Helical" evidence="1">
    <location>
        <begin position="44"/>
        <end position="62"/>
    </location>
</feature>
<evidence type="ECO:0000256" key="1">
    <source>
        <dbReference type="SAM" id="Phobius"/>
    </source>
</evidence>
<dbReference type="Pfam" id="PF07077">
    <property type="entry name" value="DUF1345"/>
    <property type="match status" value="1"/>
</dbReference>
<feature type="transmembrane region" description="Helical" evidence="1">
    <location>
        <begin position="83"/>
        <end position="105"/>
    </location>
</feature>
<feature type="transmembrane region" description="Helical" evidence="1">
    <location>
        <begin position="200"/>
        <end position="222"/>
    </location>
</feature>
<gene>
    <name evidence="2" type="ORF">EM6_2291</name>
</gene>
<dbReference type="OrthoDB" id="64737at2"/>
<dbReference type="EMBL" id="AP018828">
    <property type="protein sequence ID" value="BBF81689.1"/>
    <property type="molecule type" value="Genomic_DNA"/>
</dbReference>
<accession>A0A3G9GAZ5</accession>
<reference evidence="3" key="1">
    <citation type="journal article" date="2017" name="Biotechnol. Biofuels">
        <title>Evaluation of environmental bacterial communities as a factor affecting the growth of duckweed Lemna minor.</title>
        <authorList>
            <person name="Ishizawa H."/>
            <person name="Kuroda M."/>
            <person name="Morikawa M."/>
            <person name="Ike M."/>
        </authorList>
    </citation>
    <scope>NUCLEOTIDE SEQUENCE [LARGE SCALE GENOMIC DNA]</scope>
    <source>
        <strain evidence="3">M6</strain>
    </source>
</reference>
<evidence type="ECO:0000313" key="2">
    <source>
        <dbReference type="EMBL" id="BBF81689.1"/>
    </source>
</evidence>
<evidence type="ECO:0000313" key="3">
    <source>
        <dbReference type="Proteomes" id="UP000278756"/>
    </source>
</evidence>
<reference evidence="3" key="2">
    <citation type="journal article" date="2017" name="Plant Physiol. Biochem.">
        <title>Differential oxidative and antioxidative response of duckweed Lemna minor toward plant growth promoting/inhibiting bacteria.</title>
        <authorList>
            <person name="Ishizawa H."/>
            <person name="Kuroda M."/>
            <person name="Morikawa M."/>
            <person name="Ike M."/>
        </authorList>
    </citation>
    <scope>NUCLEOTIDE SEQUENCE [LARGE SCALE GENOMIC DNA]</scope>
    <source>
        <strain evidence="3">M6</strain>
    </source>
</reference>
<dbReference type="Proteomes" id="UP000278756">
    <property type="component" value="Chromosome 2"/>
</dbReference>
<keyword evidence="1 2" id="KW-0812">Transmembrane</keyword>
<dbReference type="InterPro" id="IPR009781">
    <property type="entry name" value="DUF1345"/>
</dbReference>
<feature type="transmembrane region" description="Helical" evidence="1">
    <location>
        <begin position="117"/>
        <end position="140"/>
    </location>
</feature>
<sequence>MTALSFVRTLRTRPWLSRAIALALGLGTLLGTLTDLRLSQSVLVAWNSAAVFYLIALARLMMTANTADMRRRAETQDVGKWTILGLTGAAIAVCVVAIASELIAAHDETGLSKGLDLALVGTTIVTTWVFVHTTFALHYAHAYYIAIRRAEPPPLKFPDADCEPDYLDFAYFAFIVGTAAQTADVSVASKAMRRLNLGHAVFAFVYNTTILALCINIAASLLG</sequence>
<dbReference type="AlphaFoldDB" id="A0A3G9GAZ5"/>
<keyword evidence="1" id="KW-0472">Membrane</keyword>
<dbReference type="RefSeq" id="WP_126423189.1">
    <property type="nucleotide sequence ID" value="NZ_AP018828.1"/>
</dbReference>
<proteinExistence type="predicted"/>